<evidence type="ECO:0000313" key="2">
    <source>
        <dbReference type="EMBL" id="KFB66858.1"/>
    </source>
</evidence>
<dbReference type="STRING" id="1457154.CAPSK01_003797"/>
<gene>
    <name evidence="2" type="ORF">CAPSK01_003797</name>
</gene>
<reference evidence="2 3" key="1">
    <citation type="submission" date="2014-07" db="EMBL/GenBank/DDBJ databases">
        <title>Expanding our view of genomic diversity in Candidatus Accumulibacter clades.</title>
        <authorList>
            <person name="Skennerton C.T."/>
            <person name="Barr J.J."/>
            <person name="Slater F.R."/>
            <person name="Bond P.L."/>
            <person name="Tyson G.W."/>
        </authorList>
    </citation>
    <scope>NUCLEOTIDE SEQUENCE [LARGE SCALE GENOMIC DNA]</scope>
    <source>
        <strain evidence="3">SK-01</strain>
    </source>
</reference>
<feature type="transmembrane region" description="Helical" evidence="1">
    <location>
        <begin position="111"/>
        <end position="129"/>
    </location>
</feature>
<organism evidence="2 3">
    <name type="scientific">Candidatus Accumulibacter vicinus</name>
    <dbReference type="NCBI Taxonomy" id="2954382"/>
    <lineage>
        <taxon>Bacteria</taxon>
        <taxon>Pseudomonadati</taxon>
        <taxon>Pseudomonadota</taxon>
        <taxon>Betaproteobacteria</taxon>
        <taxon>Candidatus Accumulibacter</taxon>
    </lineage>
</organism>
<sequence length="155" mass="17189">MDSLPVIFVGIIGLASLVWQCKLFVEDAGDCPVRVMSGLVISAIIMIGVIFYSSFLLFDAQVKNYTILSAAKSIGLALVFGFLFTLKSYFGPLVLGYVASYSVYMFFQHDILVIAPIINWLLGLLFPNIPWWLNLTYTVVLGLYLIAVSSFDLVQ</sequence>
<dbReference type="AlphaFoldDB" id="A0A084XWL4"/>
<evidence type="ECO:0000256" key="1">
    <source>
        <dbReference type="SAM" id="Phobius"/>
    </source>
</evidence>
<feature type="transmembrane region" description="Helical" evidence="1">
    <location>
        <begin position="78"/>
        <end position="99"/>
    </location>
</feature>
<comment type="caution">
    <text evidence="2">The sequence shown here is derived from an EMBL/GenBank/DDBJ whole genome shotgun (WGS) entry which is preliminary data.</text>
</comment>
<keyword evidence="1" id="KW-0812">Transmembrane</keyword>
<accession>A0A084XWL4</accession>
<keyword evidence="1" id="KW-0472">Membrane</keyword>
<keyword evidence="1" id="KW-1133">Transmembrane helix</keyword>
<feature type="transmembrane region" description="Helical" evidence="1">
    <location>
        <begin position="6"/>
        <end position="25"/>
    </location>
</feature>
<dbReference type="RefSeq" id="WP_034929132.1">
    <property type="nucleotide sequence ID" value="NZ_JDSS02000037.1"/>
</dbReference>
<evidence type="ECO:0000313" key="3">
    <source>
        <dbReference type="Proteomes" id="UP000019812"/>
    </source>
</evidence>
<protein>
    <submittedName>
        <fullName evidence="2">Uncharacterized protein</fullName>
    </submittedName>
</protein>
<dbReference type="EMBL" id="JDSS02000037">
    <property type="protein sequence ID" value="KFB66858.1"/>
    <property type="molecule type" value="Genomic_DNA"/>
</dbReference>
<proteinExistence type="predicted"/>
<feature type="transmembrane region" description="Helical" evidence="1">
    <location>
        <begin position="37"/>
        <end position="58"/>
    </location>
</feature>
<feature type="transmembrane region" description="Helical" evidence="1">
    <location>
        <begin position="135"/>
        <end position="154"/>
    </location>
</feature>
<dbReference type="Proteomes" id="UP000019812">
    <property type="component" value="Unassembled WGS sequence"/>
</dbReference>
<name>A0A084XWL4_9PROT</name>